<evidence type="ECO:0000256" key="1">
    <source>
        <dbReference type="SAM" id="SignalP"/>
    </source>
</evidence>
<proteinExistence type="predicted"/>
<dbReference type="InterPro" id="IPR000757">
    <property type="entry name" value="Beta-glucanase-like"/>
</dbReference>
<name>A0ABY6UKT6_BIOOC</name>
<organism evidence="3 4">
    <name type="scientific">Bionectria ochroleuca</name>
    <name type="common">Gliocladium roseum</name>
    <dbReference type="NCBI Taxonomy" id="29856"/>
    <lineage>
        <taxon>Eukaryota</taxon>
        <taxon>Fungi</taxon>
        <taxon>Dikarya</taxon>
        <taxon>Ascomycota</taxon>
        <taxon>Pezizomycotina</taxon>
        <taxon>Sordariomycetes</taxon>
        <taxon>Hypocreomycetidae</taxon>
        <taxon>Hypocreales</taxon>
        <taxon>Bionectriaceae</taxon>
        <taxon>Clonostachys</taxon>
    </lineage>
</organism>
<protein>
    <recommendedName>
        <fullName evidence="2">GH16 domain-containing protein</fullName>
    </recommendedName>
</protein>
<dbReference type="PROSITE" id="PS51762">
    <property type="entry name" value="GH16_2"/>
    <property type="match status" value="1"/>
</dbReference>
<feature type="chain" id="PRO_5046015390" description="GH16 domain-containing protein" evidence="1">
    <location>
        <begin position="18"/>
        <end position="281"/>
    </location>
</feature>
<evidence type="ECO:0000313" key="3">
    <source>
        <dbReference type="EMBL" id="VUC30853.1"/>
    </source>
</evidence>
<dbReference type="Gene3D" id="2.60.120.200">
    <property type="match status" value="1"/>
</dbReference>
<dbReference type="InterPro" id="IPR050546">
    <property type="entry name" value="Glycosyl_Hydrlase_16"/>
</dbReference>
<reference evidence="3 4" key="1">
    <citation type="submission" date="2019-06" db="EMBL/GenBank/DDBJ databases">
        <authorList>
            <person name="Broberg M."/>
        </authorList>
    </citation>
    <scope>NUCLEOTIDE SEQUENCE [LARGE SCALE GENOMIC DNA]</scope>
</reference>
<dbReference type="PANTHER" id="PTHR10963:SF60">
    <property type="entry name" value="GRAM-NEGATIVE BACTERIA-BINDING PROTEIN 1-RELATED"/>
    <property type="match status" value="1"/>
</dbReference>
<feature type="signal peptide" evidence="1">
    <location>
        <begin position="1"/>
        <end position="17"/>
    </location>
</feature>
<dbReference type="Proteomes" id="UP000766486">
    <property type="component" value="Unassembled WGS sequence"/>
</dbReference>
<keyword evidence="1" id="KW-0732">Signal</keyword>
<keyword evidence="4" id="KW-1185">Reference proteome</keyword>
<accession>A0ABY6UKT6</accession>
<dbReference type="PANTHER" id="PTHR10963">
    <property type="entry name" value="GLYCOSYL HYDROLASE-RELATED"/>
    <property type="match status" value="1"/>
</dbReference>
<evidence type="ECO:0000259" key="2">
    <source>
        <dbReference type="PROSITE" id="PS51762"/>
    </source>
</evidence>
<dbReference type="EMBL" id="CABFNS010000825">
    <property type="protein sequence ID" value="VUC30853.1"/>
    <property type="molecule type" value="Genomic_DNA"/>
</dbReference>
<feature type="domain" description="GH16" evidence="2">
    <location>
        <begin position="19"/>
        <end position="281"/>
    </location>
</feature>
<sequence>MLLIATLAFLFLSAVFAAPSLDGYSIIWADDFDGTRGAAVDLSKWKYQVGVGNTNGEEQVYTTDPANAHLSGDGQVYIIPMRSGDGWTSARLETQKGWNCPAKKAMIFQAEIYIPNFTNNPSKYKSLWPAFWAKGISNRNGVSWPGCGEWDIFETSYLRSNWNQGTLHFKDANGQHNSTFSGRVQYTGGEYHTWALKVDRRDGDWQTDKLIWYLDGKEYYRVTGSQVGNLDVWKQLAWQPYFMIMQVAVGGGYAGGSPDAGTIEGLEASMRVKYAAIYQSN</sequence>
<gene>
    <name evidence="3" type="ORF">CLO192961_LOCUS295687</name>
</gene>
<evidence type="ECO:0000313" key="4">
    <source>
        <dbReference type="Proteomes" id="UP000766486"/>
    </source>
</evidence>
<dbReference type="SUPFAM" id="SSF49899">
    <property type="entry name" value="Concanavalin A-like lectins/glucanases"/>
    <property type="match status" value="1"/>
</dbReference>
<comment type="caution">
    <text evidence="3">The sequence shown here is derived from an EMBL/GenBank/DDBJ whole genome shotgun (WGS) entry which is preliminary data.</text>
</comment>
<dbReference type="InterPro" id="IPR013320">
    <property type="entry name" value="ConA-like_dom_sf"/>
</dbReference>